<dbReference type="Pfam" id="PF03779">
    <property type="entry name" value="SPW"/>
    <property type="match status" value="1"/>
</dbReference>
<dbReference type="RefSeq" id="WP_271633088.1">
    <property type="nucleotide sequence ID" value="NZ_CP094970.1"/>
</dbReference>
<evidence type="ECO:0000313" key="4">
    <source>
        <dbReference type="Proteomes" id="UP001164390"/>
    </source>
</evidence>
<keyword evidence="1" id="KW-1133">Transmembrane helix</keyword>
<keyword evidence="4" id="KW-1185">Reference proteome</keyword>
<protein>
    <submittedName>
        <fullName evidence="3">SPW repeat protein</fullName>
    </submittedName>
</protein>
<organism evidence="3 4">
    <name type="scientific">Solicola gregarius</name>
    <dbReference type="NCBI Taxonomy" id="2908642"/>
    <lineage>
        <taxon>Bacteria</taxon>
        <taxon>Bacillati</taxon>
        <taxon>Actinomycetota</taxon>
        <taxon>Actinomycetes</taxon>
        <taxon>Propionibacteriales</taxon>
        <taxon>Nocardioidaceae</taxon>
        <taxon>Solicola</taxon>
    </lineage>
</organism>
<feature type="transmembrane region" description="Helical" evidence="1">
    <location>
        <begin position="87"/>
        <end position="104"/>
    </location>
</feature>
<evidence type="ECO:0000313" key="3">
    <source>
        <dbReference type="EMBL" id="UYM04388.1"/>
    </source>
</evidence>
<gene>
    <name evidence="3" type="ORF">L0C25_17880</name>
</gene>
<sequence>MKSWIRWQDWVALIAGAYLALATIWVGTSDGAMATMIVLGALLVIASLWSLAMPTSMSGESAHVVLGVVTFISPWVIGFADLDGPSWTSWVVGVIAVAVGLAALPEIRHQAAPTTQ</sequence>
<feature type="domain" description="SPW repeat-containing integral membrane" evidence="2">
    <location>
        <begin position="7"/>
        <end position="101"/>
    </location>
</feature>
<dbReference type="EMBL" id="CP094970">
    <property type="protein sequence ID" value="UYM04388.1"/>
    <property type="molecule type" value="Genomic_DNA"/>
</dbReference>
<dbReference type="AlphaFoldDB" id="A0AA46TH25"/>
<reference evidence="3" key="1">
    <citation type="submission" date="2022-01" db="EMBL/GenBank/DDBJ databases">
        <title>Nocardioidaceae gen. sp. A5X3R13.</title>
        <authorList>
            <person name="Lopez Marin M.A."/>
            <person name="Uhlik O."/>
        </authorList>
    </citation>
    <scope>NUCLEOTIDE SEQUENCE</scope>
    <source>
        <strain evidence="3">A5X3R13</strain>
    </source>
</reference>
<dbReference type="InterPro" id="IPR005530">
    <property type="entry name" value="SPW"/>
</dbReference>
<accession>A0AA46TH25</accession>
<keyword evidence="1" id="KW-0812">Transmembrane</keyword>
<name>A0AA46TH25_9ACTN</name>
<proteinExistence type="predicted"/>
<feature type="transmembrane region" description="Helical" evidence="1">
    <location>
        <begin position="7"/>
        <end position="26"/>
    </location>
</feature>
<evidence type="ECO:0000256" key="1">
    <source>
        <dbReference type="SAM" id="Phobius"/>
    </source>
</evidence>
<dbReference type="KEGG" id="sgrg:L0C25_17880"/>
<feature type="transmembrane region" description="Helical" evidence="1">
    <location>
        <begin position="64"/>
        <end position="81"/>
    </location>
</feature>
<feature type="transmembrane region" description="Helical" evidence="1">
    <location>
        <begin position="32"/>
        <end position="52"/>
    </location>
</feature>
<dbReference type="Proteomes" id="UP001164390">
    <property type="component" value="Chromosome"/>
</dbReference>
<evidence type="ECO:0000259" key="2">
    <source>
        <dbReference type="Pfam" id="PF03779"/>
    </source>
</evidence>
<keyword evidence="1" id="KW-0472">Membrane</keyword>